<name>A0ABS4NAT0_9THEO</name>
<dbReference type="Proteomes" id="UP001166402">
    <property type="component" value="Unassembled WGS sequence"/>
</dbReference>
<keyword evidence="2" id="KW-1185">Reference proteome</keyword>
<evidence type="ECO:0000313" key="2">
    <source>
        <dbReference type="Proteomes" id="UP001166402"/>
    </source>
</evidence>
<proteinExistence type="predicted"/>
<protein>
    <submittedName>
        <fullName evidence="1">Uncharacterized protein</fullName>
    </submittedName>
</protein>
<evidence type="ECO:0000313" key="1">
    <source>
        <dbReference type="EMBL" id="MBP2070751.1"/>
    </source>
</evidence>
<comment type="caution">
    <text evidence="1">The sequence shown here is derived from an EMBL/GenBank/DDBJ whole genome shotgun (WGS) entry which is preliminary data.</text>
</comment>
<gene>
    <name evidence="1" type="ORF">J2Z80_000249</name>
</gene>
<dbReference type="RefSeq" id="WP_209452730.1">
    <property type="nucleotide sequence ID" value="NZ_JAGGLT010000002.1"/>
</dbReference>
<accession>A0ABS4NAT0</accession>
<organism evidence="1 2">
    <name type="scientific">Thermoanaerobacterium butyriciformans</name>
    <dbReference type="NCBI Taxonomy" id="1702242"/>
    <lineage>
        <taxon>Bacteria</taxon>
        <taxon>Bacillati</taxon>
        <taxon>Bacillota</taxon>
        <taxon>Clostridia</taxon>
        <taxon>Thermoanaerobacterales</taxon>
        <taxon>Thermoanaerobacteraceae</taxon>
        <taxon>Thermoanaerobacterium</taxon>
    </lineage>
</organism>
<reference evidence="1" key="1">
    <citation type="submission" date="2021-03" db="EMBL/GenBank/DDBJ databases">
        <title>Genomic Encyclopedia of Type Strains, Phase IV (KMG-IV): sequencing the most valuable type-strain genomes for metagenomic binning, comparative biology and taxonomic classification.</title>
        <authorList>
            <person name="Goeker M."/>
        </authorList>
    </citation>
    <scope>NUCLEOTIDE SEQUENCE</scope>
    <source>
        <strain evidence="1">DSM 101588</strain>
    </source>
</reference>
<dbReference type="EMBL" id="JAGGLT010000002">
    <property type="protein sequence ID" value="MBP2070751.1"/>
    <property type="molecule type" value="Genomic_DNA"/>
</dbReference>
<sequence>MHGLIFQLNDEIIDKDDFLTEEELYDDFVGIIADYVDGDIDRDAAISELVISLTPYGIVHDPTEQSIVFKKGFKEKFFKPRLEKLKKRIANLTLKDFIGNSNTLFLYEIKNLIEEKYGIYVYTNKCWATFDEFVREMKEGQKYYFGSAIDYHF</sequence>